<evidence type="ECO:0000313" key="4">
    <source>
        <dbReference type="Proteomes" id="UP001265700"/>
    </source>
</evidence>
<feature type="transmembrane region" description="Helical" evidence="1">
    <location>
        <begin position="218"/>
        <end position="238"/>
    </location>
</feature>
<dbReference type="Proteomes" id="UP001265700">
    <property type="component" value="Unassembled WGS sequence"/>
</dbReference>
<dbReference type="EMBL" id="JAVDWU010000001">
    <property type="protein sequence ID" value="MDR7148293.1"/>
    <property type="molecule type" value="Genomic_DNA"/>
</dbReference>
<feature type="domain" description="Acyltransferase 3" evidence="2">
    <location>
        <begin position="15"/>
        <end position="330"/>
    </location>
</feature>
<name>A0ABU1WGA6_9BURK</name>
<dbReference type="RefSeq" id="WP_310310651.1">
    <property type="nucleotide sequence ID" value="NZ_JAVDWU010000001.1"/>
</dbReference>
<evidence type="ECO:0000256" key="1">
    <source>
        <dbReference type="SAM" id="Phobius"/>
    </source>
</evidence>
<comment type="caution">
    <text evidence="3">The sequence shown here is derived from an EMBL/GenBank/DDBJ whole genome shotgun (WGS) entry which is preliminary data.</text>
</comment>
<accession>A0ABU1WGA6</accession>
<dbReference type="InterPro" id="IPR002656">
    <property type="entry name" value="Acyl_transf_3_dom"/>
</dbReference>
<proteinExistence type="predicted"/>
<feature type="transmembrane region" description="Helical" evidence="1">
    <location>
        <begin position="162"/>
        <end position="180"/>
    </location>
</feature>
<feature type="transmembrane region" description="Helical" evidence="1">
    <location>
        <begin position="84"/>
        <end position="102"/>
    </location>
</feature>
<feature type="transmembrane region" description="Helical" evidence="1">
    <location>
        <begin position="186"/>
        <end position="206"/>
    </location>
</feature>
<dbReference type="PANTHER" id="PTHR37312">
    <property type="entry name" value="MEMBRANE-BOUND ACYLTRANSFERASE YKRP-RELATED"/>
    <property type="match status" value="1"/>
</dbReference>
<dbReference type="Pfam" id="PF01757">
    <property type="entry name" value="Acyl_transf_3"/>
    <property type="match status" value="1"/>
</dbReference>
<organism evidence="3 4">
    <name type="scientific">Hydrogenophaga palleronii</name>
    <dbReference type="NCBI Taxonomy" id="65655"/>
    <lineage>
        <taxon>Bacteria</taxon>
        <taxon>Pseudomonadati</taxon>
        <taxon>Pseudomonadota</taxon>
        <taxon>Betaproteobacteria</taxon>
        <taxon>Burkholderiales</taxon>
        <taxon>Comamonadaceae</taxon>
        <taxon>Hydrogenophaga</taxon>
    </lineage>
</organism>
<protein>
    <submittedName>
        <fullName evidence="3">Fucose 4-O-acetylase-like acetyltransferase</fullName>
    </submittedName>
</protein>
<reference evidence="3 4" key="1">
    <citation type="submission" date="2023-07" db="EMBL/GenBank/DDBJ databases">
        <title>Sorghum-associated microbial communities from plants grown in Nebraska, USA.</title>
        <authorList>
            <person name="Schachtman D."/>
        </authorList>
    </citation>
    <scope>NUCLEOTIDE SEQUENCE [LARGE SCALE GENOMIC DNA]</scope>
    <source>
        <strain evidence="3 4">4249</strain>
    </source>
</reference>
<keyword evidence="4" id="KW-1185">Reference proteome</keyword>
<feature type="transmembrane region" description="Helical" evidence="1">
    <location>
        <begin position="44"/>
        <end position="64"/>
    </location>
</feature>
<evidence type="ECO:0000313" key="3">
    <source>
        <dbReference type="EMBL" id="MDR7148293.1"/>
    </source>
</evidence>
<feature type="transmembrane region" description="Helical" evidence="1">
    <location>
        <begin position="20"/>
        <end position="37"/>
    </location>
</feature>
<sequence length="359" mass="39873">MDKSTQLPLGSGRAQWIDSAKGLGILLIVIGHVYSTITPSILYVYIYAFHVPLFFFISGVTLRPGAGPFASVVAKKVRTLIVPYLWYSMLGYMFYAAGYFLAQHRGIHIQQFDYGLWPPLAGIFYGTIGDGRLINGPLWFVMALFWTFLLGYSINTYIRQKIWQWVAVAVFSGIGLWLAGRVALPFSGIPALSALVFFQAGYSIRFDDWSRSLGSRGHWLLLSVLLLISAFSPVNGFIQFGEGLVGNPWWFMLFAFSGLLSVMVILRRFDGHTGWLAAIGRYSLSIMLIHMLLIKAVKVVLAMVLQTSMDAIDNDIGLGLVVLGLTVVMLIPAVHVMERYLPFTLGKSSALPRSQLARS</sequence>
<gene>
    <name evidence="3" type="ORF">J2W49_000221</name>
</gene>
<dbReference type="PANTHER" id="PTHR37312:SF1">
    <property type="entry name" value="MEMBRANE-BOUND ACYLTRANSFERASE YKRP-RELATED"/>
    <property type="match status" value="1"/>
</dbReference>
<keyword evidence="1" id="KW-1133">Transmembrane helix</keyword>
<feature type="transmembrane region" description="Helical" evidence="1">
    <location>
        <begin position="316"/>
        <end position="337"/>
    </location>
</feature>
<keyword evidence="1" id="KW-0812">Transmembrane</keyword>
<dbReference type="InterPro" id="IPR052734">
    <property type="entry name" value="Nod_factor_acetyltransferase"/>
</dbReference>
<feature type="transmembrane region" description="Helical" evidence="1">
    <location>
        <begin position="250"/>
        <end position="270"/>
    </location>
</feature>
<keyword evidence="1" id="KW-0472">Membrane</keyword>
<evidence type="ECO:0000259" key="2">
    <source>
        <dbReference type="Pfam" id="PF01757"/>
    </source>
</evidence>
<feature type="transmembrane region" description="Helical" evidence="1">
    <location>
        <begin position="282"/>
        <end position="304"/>
    </location>
</feature>
<feature type="transmembrane region" description="Helical" evidence="1">
    <location>
        <begin position="137"/>
        <end position="155"/>
    </location>
</feature>